<evidence type="ECO:0008006" key="2">
    <source>
        <dbReference type="Google" id="ProtNLM"/>
    </source>
</evidence>
<evidence type="ECO:0000313" key="1">
    <source>
        <dbReference type="EMBL" id="GAI21129.1"/>
    </source>
</evidence>
<name>X1NR36_9ZZZZ</name>
<sequence>QGCLDYARNYDWGRIAEMVEVVYKAALGKESHERHAGAR</sequence>
<feature type="non-terminal residue" evidence="1">
    <location>
        <position position="1"/>
    </location>
</feature>
<reference evidence="1" key="1">
    <citation type="journal article" date="2014" name="Front. Microbiol.">
        <title>High frequency of phylogenetically diverse reductive dehalogenase-homologous genes in deep subseafloor sedimentary metagenomes.</title>
        <authorList>
            <person name="Kawai M."/>
            <person name="Futagami T."/>
            <person name="Toyoda A."/>
            <person name="Takaki Y."/>
            <person name="Nishi S."/>
            <person name="Hori S."/>
            <person name="Arai W."/>
            <person name="Tsubouchi T."/>
            <person name="Morono Y."/>
            <person name="Uchiyama I."/>
            <person name="Ito T."/>
            <person name="Fujiyama A."/>
            <person name="Inagaki F."/>
            <person name="Takami H."/>
        </authorList>
    </citation>
    <scope>NUCLEOTIDE SEQUENCE</scope>
    <source>
        <strain evidence="1">Expedition CK06-06</strain>
    </source>
</reference>
<gene>
    <name evidence="1" type="ORF">S06H3_27461</name>
</gene>
<dbReference type="AlphaFoldDB" id="X1NR36"/>
<comment type="caution">
    <text evidence="1">The sequence shown here is derived from an EMBL/GenBank/DDBJ whole genome shotgun (WGS) entry which is preliminary data.</text>
</comment>
<dbReference type="EMBL" id="BARV01015931">
    <property type="protein sequence ID" value="GAI21129.1"/>
    <property type="molecule type" value="Genomic_DNA"/>
</dbReference>
<proteinExistence type="predicted"/>
<accession>X1NR36</accession>
<protein>
    <recommendedName>
        <fullName evidence="2">Glycosyl transferase family 1 domain-containing protein</fullName>
    </recommendedName>
</protein>
<organism evidence="1">
    <name type="scientific">marine sediment metagenome</name>
    <dbReference type="NCBI Taxonomy" id="412755"/>
    <lineage>
        <taxon>unclassified sequences</taxon>
        <taxon>metagenomes</taxon>
        <taxon>ecological metagenomes</taxon>
    </lineage>
</organism>